<feature type="transmembrane region" description="Helical" evidence="1">
    <location>
        <begin position="6"/>
        <end position="24"/>
    </location>
</feature>
<dbReference type="AlphaFoldDB" id="A0A9Q0W199"/>
<evidence type="ECO:0000256" key="1">
    <source>
        <dbReference type="SAM" id="Phobius"/>
    </source>
</evidence>
<proteinExistence type="predicted"/>
<gene>
    <name evidence="2" type="ORF">OIU74_025398</name>
</gene>
<name>A0A9Q0W199_9ROSI</name>
<keyword evidence="3" id="KW-1185">Reference proteome</keyword>
<reference evidence="2" key="2">
    <citation type="journal article" date="2023" name="Int. J. Mol. Sci.">
        <title>De Novo Assembly and Annotation of 11 Diverse Shrub Willow (Salix) Genomes Reveals Novel Gene Organization in Sex-Linked Regions.</title>
        <authorList>
            <person name="Hyden B."/>
            <person name="Feng K."/>
            <person name="Yates T.B."/>
            <person name="Jawdy S."/>
            <person name="Cereghino C."/>
            <person name="Smart L.B."/>
            <person name="Muchero W."/>
        </authorList>
    </citation>
    <scope>NUCLEOTIDE SEQUENCE</scope>
    <source>
        <tissue evidence="2">Shoot tip</tissue>
    </source>
</reference>
<organism evidence="2 3">
    <name type="scientific">Salix koriyanagi</name>
    <dbReference type="NCBI Taxonomy" id="2511006"/>
    <lineage>
        <taxon>Eukaryota</taxon>
        <taxon>Viridiplantae</taxon>
        <taxon>Streptophyta</taxon>
        <taxon>Embryophyta</taxon>
        <taxon>Tracheophyta</taxon>
        <taxon>Spermatophyta</taxon>
        <taxon>Magnoliopsida</taxon>
        <taxon>eudicotyledons</taxon>
        <taxon>Gunneridae</taxon>
        <taxon>Pentapetalae</taxon>
        <taxon>rosids</taxon>
        <taxon>fabids</taxon>
        <taxon>Malpighiales</taxon>
        <taxon>Salicaceae</taxon>
        <taxon>Saliceae</taxon>
        <taxon>Salix</taxon>
    </lineage>
</organism>
<keyword evidence="1" id="KW-0472">Membrane</keyword>
<keyword evidence="1" id="KW-1133">Transmembrane helix</keyword>
<accession>A0A9Q0W199</accession>
<keyword evidence="1" id="KW-0812">Transmembrane</keyword>
<protein>
    <submittedName>
        <fullName evidence="2">Uncharacterized protein</fullName>
    </submittedName>
</protein>
<dbReference type="Proteomes" id="UP001151752">
    <property type="component" value="Chromosome 18"/>
</dbReference>
<sequence length="52" mass="6237">MCSTEVGVFLGISCVAALFLKIKFQNWLSLGYSRSHKEWNVFFWWLLKYQNF</sequence>
<evidence type="ECO:0000313" key="3">
    <source>
        <dbReference type="Proteomes" id="UP001151752"/>
    </source>
</evidence>
<reference evidence="2" key="1">
    <citation type="submission" date="2022-11" db="EMBL/GenBank/DDBJ databases">
        <authorList>
            <person name="Hyden B.L."/>
            <person name="Feng K."/>
            <person name="Yates T."/>
            <person name="Jawdy S."/>
            <person name="Smart L.B."/>
            <person name="Muchero W."/>
        </authorList>
    </citation>
    <scope>NUCLEOTIDE SEQUENCE</scope>
    <source>
        <tissue evidence="2">Shoot tip</tissue>
    </source>
</reference>
<comment type="caution">
    <text evidence="2">The sequence shown here is derived from an EMBL/GenBank/DDBJ whole genome shotgun (WGS) entry which is preliminary data.</text>
</comment>
<evidence type="ECO:0000313" key="2">
    <source>
        <dbReference type="EMBL" id="KAJ6758734.1"/>
    </source>
</evidence>
<dbReference type="EMBL" id="JAPFFM010000006">
    <property type="protein sequence ID" value="KAJ6758734.1"/>
    <property type="molecule type" value="Genomic_DNA"/>
</dbReference>